<name>A0A164LUT7_9CRUS</name>
<feature type="region of interest" description="Disordered" evidence="1">
    <location>
        <begin position="40"/>
        <end position="74"/>
    </location>
</feature>
<evidence type="ECO:0000313" key="3">
    <source>
        <dbReference type="EMBL" id="KZS04454.1"/>
    </source>
</evidence>
<dbReference type="AlphaFoldDB" id="A0A164LUT7"/>
<feature type="compositionally biased region" description="Basic residues" evidence="1">
    <location>
        <begin position="238"/>
        <end position="257"/>
    </location>
</feature>
<evidence type="ECO:0000256" key="1">
    <source>
        <dbReference type="SAM" id="MobiDB-lite"/>
    </source>
</evidence>
<evidence type="ECO:0000256" key="2">
    <source>
        <dbReference type="SAM" id="SignalP"/>
    </source>
</evidence>
<keyword evidence="4" id="KW-1185">Reference proteome</keyword>
<feature type="signal peptide" evidence="2">
    <location>
        <begin position="1"/>
        <end position="25"/>
    </location>
</feature>
<keyword evidence="2" id="KW-0732">Signal</keyword>
<gene>
    <name evidence="3" type="ORF">APZ42_032755</name>
</gene>
<evidence type="ECO:0000313" key="4">
    <source>
        <dbReference type="Proteomes" id="UP000076858"/>
    </source>
</evidence>
<comment type="caution">
    <text evidence="3">The sequence shown here is derived from an EMBL/GenBank/DDBJ whole genome shotgun (WGS) entry which is preliminary data.</text>
</comment>
<dbReference type="OrthoDB" id="6364647at2759"/>
<dbReference type="EMBL" id="LRGB01003123">
    <property type="protein sequence ID" value="KZS04454.1"/>
    <property type="molecule type" value="Genomic_DNA"/>
</dbReference>
<sequence>MRFYSTVWFVILVLSFLVVLESVSSYPAVTGDDAEETIVSSRPAVRKHSKSKKEINSQSKNKKNGHHPIRHSSRETCRELVKFETPIVMDQRSANCPSHVTSSSHDHLVHSELAAVRHLDWQKIACLVEVRERLTHAQPLTEYGKDLASSFVSVYFAHFRDIVFRLRALFTFKITAREYSHTDSGVNGEHFFFFSIYRTGLKQMTDYDYAAVSEPTVSSVSRKPIRKDDRSPWSPKHSGNKKTPNRKNKTNQKKRNGTKQQKQLNKRQANVMRAARRADAFDNSEDNKDGTDAAGQQNLNQLLGLGVFGDMKKFFDELRSNLDVETVAEQAAAAVSEQQDSTAPRLSDDDLSQIAGLEDYEELPNYQALRTTTGSERGNASPVQQQQRRYSRLKGFVAMGGPGSGQSETSRHHHRNHQYDPALLWTGLGRRR</sequence>
<feature type="chain" id="PRO_5007851561" evidence="2">
    <location>
        <begin position="26"/>
        <end position="432"/>
    </location>
</feature>
<dbReference type="Proteomes" id="UP000076858">
    <property type="component" value="Unassembled WGS sequence"/>
</dbReference>
<feature type="compositionally biased region" description="Basic and acidic residues" evidence="1">
    <location>
        <begin position="276"/>
        <end position="291"/>
    </location>
</feature>
<protein>
    <submittedName>
        <fullName evidence="3">Uncharacterized protein</fullName>
    </submittedName>
</protein>
<feature type="compositionally biased region" description="Basic residues" evidence="1">
    <location>
        <begin position="60"/>
        <end position="71"/>
    </location>
</feature>
<organism evidence="3 4">
    <name type="scientific">Daphnia magna</name>
    <dbReference type="NCBI Taxonomy" id="35525"/>
    <lineage>
        <taxon>Eukaryota</taxon>
        <taxon>Metazoa</taxon>
        <taxon>Ecdysozoa</taxon>
        <taxon>Arthropoda</taxon>
        <taxon>Crustacea</taxon>
        <taxon>Branchiopoda</taxon>
        <taxon>Diplostraca</taxon>
        <taxon>Cladocera</taxon>
        <taxon>Anomopoda</taxon>
        <taxon>Daphniidae</taxon>
        <taxon>Daphnia</taxon>
    </lineage>
</organism>
<accession>A0A164LUT7</accession>
<proteinExistence type="predicted"/>
<reference evidence="3 4" key="1">
    <citation type="submission" date="2016-03" db="EMBL/GenBank/DDBJ databases">
        <title>EvidentialGene: Evidence-directed Construction of Genes on Genomes.</title>
        <authorList>
            <person name="Gilbert D.G."/>
            <person name="Choi J.-H."/>
            <person name="Mockaitis K."/>
            <person name="Colbourne J."/>
            <person name="Pfrender M."/>
        </authorList>
    </citation>
    <scope>NUCLEOTIDE SEQUENCE [LARGE SCALE GENOMIC DNA]</scope>
    <source>
        <strain evidence="3 4">Xinb3</strain>
        <tissue evidence="3">Complete organism</tissue>
    </source>
</reference>
<feature type="region of interest" description="Disordered" evidence="1">
    <location>
        <begin position="219"/>
        <end position="294"/>
    </location>
</feature>